<protein>
    <submittedName>
        <fullName evidence="3">NADP-dependent oxidoreductase</fullName>
    </submittedName>
</protein>
<keyword evidence="1" id="KW-0560">Oxidoreductase</keyword>
<evidence type="ECO:0000259" key="2">
    <source>
        <dbReference type="SMART" id="SM00829"/>
    </source>
</evidence>
<dbReference type="Pfam" id="PF00107">
    <property type="entry name" value="ADH_zinc_N"/>
    <property type="match status" value="1"/>
</dbReference>
<dbReference type="PANTHER" id="PTHR43205:SF7">
    <property type="entry name" value="PROSTAGLANDIN REDUCTASE 1"/>
    <property type="match status" value="1"/>
</dbReference>
<feature type="domain" description="Enoyl reductase (ER)" evidence="2">
    <location>
        <begin position="22"/>
        <end position="342"/>
    </location>
</feature>
<dbReference type="CDD" id="cd05288">
    <property type="entry name" value="PGDH"/>
    <property type="match status" value="1"/>
</dbReference>
<evidence type="ECO:0000256" key="1">
    <source>
        <dbReference type="ARBA" id="ARBA00023002"/>
    </source>
</evidence>
<name>A0ABW2MH20_9ACTN</name>
<dbReference type="InterPro" id="IPR041694">
    <property type="entry name" value="ADH_N_2"/>
</dbReference>
<proteinExistence type="predicted"/>
<dbReference type="SUPFAM" id="SSF51735">
    <property type="entry name" value="NAD(P)-binding Rossmann-fold domains"/>
    <property type="match status" value="1"/>
</dbReference>
<dbReference type="PANTHER" id="PTHR43205">
    <property type="entry name" value="PROSTAGLANDIN REDUCTASE"/>
    <property type="match status" value="1"/>
</dbReference>
<organism evidence="3 4">
    <name type="scientific">Streptomyces caviscabies</name>
    <dbReference type="NCBI Taxonomy" id="90079"/>
    <lineage>
        <taxon>Bacteria</taxon>
        <taxon>Bacillati</taxon>
        <taxon>Actinomycetota</taxon>
        <taxon>Actinomycetes</taxon>
        <taxon>Kitasatosporales</taxon>
        <taxon>Streptomycetaceae</taxon>
        <taxon>Streptomyces</taxon>
    </lineage>
</organism>
<dbReference type="Gene3D" id="3.90.180.10">
    <property type="entry name" value="Medium-chain alcohol dehydrogenases, catalytic domain"/>
    <property type="match status" value="1"/>
</dbReference>
<keyword evidence="4" id="KW-1185">Reference proteome</keyword>
<accession>A0ABW2MH20</accession>
<gene>
    <name evidence="3" type="ORF">ACFQW9_19550</name>
</gene>
<comment type="caution">
    <text evidence="3">The sequence shown here is derived from an EMBL/GenBank/DDBJ whole genome shotgun (WGS) entry which is preliminary data.</text>
</comment>
<evidence type="ECO:0000313" key="4">
    <source>
        <dbReference type="Proteomes" id="UP001596509"/>
    </source>
</evidence>
<evidence type="ECO:0000313" key="3">
    <source>
        <dbReference type="EMBL" id="MFC7352843.1"/>
    </source>
</evidence>
<dbReference type="InterPro" id="IPR011032">
    <property type="entry name" value="GroES-like_sf"/>
</dbReference>
<dbReference type="SMART" id="SM00829">
    <property type="entry name" value="PKS_ER"/>
    <property type="match status" value="1"/>
</dbReference>
<dbReference type="SUPFAM" id="SSF50129">
    <property type="entry name" value="GroES-like"/>
    <property type="match status" value="1"/>
</dbReference>
<dbReference type="RefSeq" id="WP_319287343.1">
    <property type="nucleotide sequence ID" value="NZ_JBHTCK010000005.1"/>
</dbReference>
<dbReference type="EMBL" id="JBHTCK010000005">
    <property type="protein sequence ID" value="MFC7352843.1"/>
    <property type="molecule type" value="Genomic_DNA"/>
</dbReference>
<dbReference type="InterPro" id="IPR013149">
    <property type="entry name" value="ADH-like_C"/>
</dbReference>
<dbReference type="Proteomes" id="UP001596509">
    <property type="component" value="Unassembled WGS sequence"/>
</dbReference>
<dbReference type="InterPro" id="IPR036291">
    <property type="entry name" value="NAD(P)-bd_dom_sf"/>
</dbReference>
<reference evidence="4" key="1">
    <citation type="journal article" date="2019" name="Int. J. Syst. Evol. Microbiol.">
        <title>The Global Catalogue of Microorganisms (GCM) 10K type strain sequencing project: providing services to taxonomists for standard genome sequencing and annotation.</title>
        <authorList>
            <consortium name="The Broad Institute Genomics Platform"/>
            <consortium name="The Broad Institute Genome Sequencing Center for Infectious Disease"/>
            <person name="Wu L."/>
            <person name="Ma J."/>
        </authorList>
    </citation>
    <scope>NUCLEOTIDE SEQUENCE [LARGE SCALE GENOMIC DNA]</scope>
    <source>
        <strain evidence="4">ICMP 19430</strain>
    </source>
</reference>
<dbReference type="InterPro" id="IPR020843">
    <property type="entry name" value="ER"/>
</dbReference>
<dbReference type="InterPro" id="IPR045010">
    <property type="entry name" value="MDR_fam"/>
</dbReference>
<dbReference type="Pfam" id="PF16884">
    <property type="entry name" value="ADH_N_2"/>
    <property type="match status" value="1"/>
</dbReference>
<dbReference type="Gene3D" id="3.40.50.720">
    <property type="entry name" value="NAD(P)-binding Rossmann-like Domain"/>
    <property type="match status" value="1"/>
</dbReference>
<sequence length="345" mass="35354">MPAVPHPPRTAREVRLTSVPEGLPAPENFAVVEAPLPAPGAGQVLVRNRAFLVFPGLRTLIGGEVDGVPLPALRSGDTLFGPAVGEVVAAAEGGPLRPGDIVTHLQGWRDHAVVDAAHCAPVRDVLPDPVAHLAQGSSAYGALTRLAGVRAGDTVLVTGAAGAVGTLAGQIARLLGAGRVIGSTRSAGKAERLVAELGYDAVLLPGTGTPFAAQLAAAAPEGIDVLLDNVGGEQLAAAVHAARQGARFALVGALSGQLSARRAGGSAPVEIDSFRVITRGVSLRGYSGADHPDVEQEWTERFGQWLRSGEIVFPHTRIPGIDRAPQALQELIGGRHFGAVVVELP</sequence>